<keyword evidence="1" id="KW-0812">Transmembrane</keyword>
<comment type="caution">
    <text evidence="4">The sequence shown here is derived from an EMBL/GenBank/DDBJ whole genome shotgun (WGS) entry which is preliminary data.</text>
</comment>
<feature type="transmembrane region" description="Helical" evidence="1">
    <location>
        <begin position="93"/>
        <end position="115"/>
    </location>
</feature>
<dbReference type="Pfam" id="PF16344">
    <property type="entry name" value="FecR_C"/>
    <property type="match status" value="1"/>
</dbReference>
<dbReference type="InterPro" id="IPR032508">
    <property type="entry name" value="FecR_C"/>
</dbReference>
<dbReference type="Pfam" id="PF04773">
    <property type="entry name" value="FecR"/>
    <property type="match status" value="1"/>
</dbReference>
<dbReference type="AlphaFoldDB" id="A0A316API0"/>
<dbReference type="Gene3D" id="2.60.120.1440">
    <property type="match status" value="1"/>
</dbReference>
<evidence type="ECO:0000256" key="1">
    <source>
        <dbReference type="SAM" id="Phobius"/>
    </source>
</evidence>
<evidence type="ECO:0000259" key="3">
    <source>
        <dbReference type="Pfam" id="PF16344"/>
    </source>
</evidence>
<dbReference type="PANTHER" id="PTHR30273">
    <property type="entry name" value="PERIPLASMIC SIGNAL SENSOR AND SIGMA FACTOR ACTIVATOR FECR-RELATED"/>
    <property type="match status" value="1"/>
</dbReference>
<dbReference type="Gene3D" id="3.55.50.30">
    <property type="match status" value="1"/>
</dbReference>
<protein>
    <submittedName>
        <fullName evidence="4">Uncharacterized protein DUF4974</fullName>
    </submittedName>
</protein>
<dbReference type="InterPro" id="IPR006860">
    <property type="entry name" value="FecR"/>
</dbReference>
<dbReference type="RefSeq" id="WP_109673534.1">
    <property type="nucleotide sequence ID" value="NZ_QGDT01000002.1"/>
</dbReference>
<dbReference type="InterPro" id="IPR012373">
    <property type="entry name" value="Ferrdict_sens_TM"/>
</dbReference>
<dbReference type="Proteomes" id="UP000245880">
    <property type="component" value="Unassembled WGS sequence"/>
</dbReference>
<organism evidence="4 5">
    <name type="scientific">Dyadobacter jejuensis</name>
    <dbReference type="NCBI Taxonomy" id="1082580"/>
    <lineage>
        <taxon>Bacteria</taxon>
        <taxon>Pseudomonadati</taxon>
        <taxon>Bacteroidota</taxon>
        <taxon>Cytophagia</taxon>
        <taxon>Cytophagales</taxon>
        <taxon>Spirosomataceae</taxon>
        <taxon>Dyadobacter</taxon>
    </lineage>
</organism>
<evidence type="ECO:0000313" key="4">
    <source>
        <dbReference type="EMBL" id="PWJ59695.1"/>
    </source>
</evidence>
<dbReference type="EMBL" id="QGDT01000002">
    <property type="protein sequence ID" value="PWJ59695.1"/>
    <property type="molecule type" value="Genomic_DNA"/>
</dbReference>
<gene>
    <name evidence="4" type="ORF">CLV98_102530</name>
</gene>
<sequence length="357" mass="40386">MHKKYKKYSVEDFVKDENFILWVKYGDQPLTELFDQVKTNYTYQKEAISQARVIVTKLSQKTEYENQASDISEIWNNITNEMESHHHTQNHTVGWRSILSAASVILLLGFGVWFFKTSQPKTKYATQTASLPYQLQEESSIEEVPKKIILPDGSEVTLDANSKISFSPDFNGSAREVYLSGSAFFNVVKNPEKPFLVYANEVITRVVGTSFKISAFESEKNVVVSVKTGKVSVQSNQSQPASNPQEVSLLPNQQAIFSREEMRFTKQDINYSTVVKTETVASISKFSNTPIPIILQSLENQFQIKIIYDQAVFSNCRLTTSFQNETLKEKLEIICEAIGATYEITKIEVSINGNGCN</sequence>
<evidence type="ECO:0000313" key="5">
    <source>
        <dbReference type="Proteomes" id="UP000245880"/>
    </source>
</evidence>
<dbReference type="GO" id="GO:0016989">
    <property type="term" value="F:sigma factor antagonist activity"/>
    <property type="evidence" value="ECO:0007669"/>
    <property type="project" value="TreeGrafter"/>
</dbReference>
<reference evidence="4 5" key="1">
    <citation type="submission" date="2018-03" db="EMBL/GenBank/DDBJ databases">
        <title>Genomic Encyclopedia of Archaeal and Bacterial Type Strains, Phase II (KMG-II): from individual species to whole genera.</title>
        <authorList>
            <person name="Goeker M."/>
        </authorList>
    </citation>
    <scope>NUCLEOTIDE SEQUENCE [LARGE SCALE GENOMIC DNA]</scope>
    <source>
        <strain evidence="4 5">DSM 100346</strain>
    </source>
</reference>
<accession>A0A316API0</accession>
<dbReference type="PANTHER" id="PTHR30273:SF2">
    <property type="entry name" value="PROTEIN FECR"/>
    <property type="match status" value="1"/>
</dbReference>
<name>A0A316API0_9BACT</name>
<keyword evidence="1" id="KW-1133">Transmembrane helix</keyword>
<proteinExistence type="predicted"/>
<dbReference type="OrthoDB" id="1523735at2"/>
<feature type="domain" description="Protein FecR C-terminal" evidence="3">
    <location>
        <begin position="286"/>
        <end position="346"/>
    </location>
</feature>
<feature type="domain" description="FecR protein" evidence="2">
    <location>
        <begin position="147"/>
        <end position="231"/>
    </location>
</feature>
<keyword evidence="1" id="KW-0472">Membrane</keyword>
<evidence type="ECO:0000259" key="2">
    <source>
        <dbReference type="Pfam" id="PF04773"/>
    </source>
</evidence>
<keyword evidence="5" id="KW-1185">Reference proteome</keyword>